<protein>
    <submittedName>
        <fullName evidence="1">Uncharacterized protein</fullName>
    </submittedName>
</protein>
<reference evidence="2" key="1">
    <citation type="submission" date="2017-03" db="EMBL/GenBank/DDBJ databases">
        <authorList>
            <person name="Falquet L."/>
            <person name="Falquet L."/>
        </authorList>
    </citation>
    <scope>NUCLEOTIDE SEQUENCE [LARGE SCALE GENOMIC DNA]</scope>
</reference>
<dbReference type="EMBL" id="LT799839">
    <property type="protein sequence ID" value="SLK20313.1"/>
    <property type="molecule type" value="Genomic_DNA"/>
</dbReference>
<dbReference type="AlphaFoldDB" id="S6FNI9"/>
<gene>
    <name evidence="1" type="ORF">CCH01_18630</name>
</gene>
<accession>S6FNI9</accession>
<proteinExistence type="predicted"/>
<keyword evidence="2" id="KW-1185">Reference proteome</keyword>
<evidence type="ECO:0000313" key="1">
    <source>
        <dbReference type="EMBL" id="SLK20313.1"/>
    </source>
</evidence>
<name>S6FNI9_9CLOT</name>
<evidence type="ECO:0000313" key="2">
    <source>
        <dbReference type="Proteomes" id="UP000190476"/>
    </source>
</evidence>
<dbReference type="Proteomes" id="UP000190476">
    <property type="component" value="Chromosome I"/>
</dbReference>
<sequence>MILTLLILIIFLLIVILKALSSKTKLLEFELNIGIKCFKLSFKTNEKSTPSDQE</sequence>
<organism evidence="1 2">
    <name type="scientific">Clostridium chauvoei JF4335</name>
    <dbReference type="NCBI Taxonomy" id="1351755"/>
    <lineage>
        <taxon>Bacteria</taxon>
        <taxon>Bacillati</taxon>
        <taxon>Bacillota</taxon>
        <taxon>Clostridia</taxon>
        <taxon>Eubacteriales</taxon>
        <taxon>Clostridiaceae</taxon>
        <taxon>Clostridium</taxon>
    </lineage>
</organism>